<evidence type="ECO:0000256" key="1">
    <source>
        <dbReference type="SAM" id="MobiDB-lite"/>
    </source>
</evidence>
<reference evidence="2" key="1">
    <citation type="submission" date="2023-03" db="EMBL/GenBank/DDBJ databases">
        <title>Massive genome expansion in bonnet fungi (Mycena s.s.) driven by repeated elements and novel gene families across ecological guilds.</title>
        <authorList>
            <consortium name="Lawrence Berkeley National Laboratory"/>
            <person name="Harder C.B."/>
            <person name="Miyauchi S."/>
            <person name="Viragh M."/>
            <person name="Kuo A."/>
            <person name="Thoen E."/>
            <person name="Andreopoulos B."/>
            <person name="Lu D."/>
            <person name="Skrede I."/>
            <person name="Drula E."/>
            <person name="Henrissat B."/>
            <person name="Morin E."/>
            <person name="Kohler A."/>
            <person name="Barry K."/>
            <person name="LaButti K."/>
            <person name="Morin E."/>
            <person name="Salamov A."/>
            <person name="Lipzen A."/>
            <person name="Mereny Z."/>
            <person name="Hegedus B."/>
            <person name="Baldrian P."/>
            <person name="Stursova M."/>
            <person name="Weitz H."/>
            <person name="Taylor A."/>
            <person name="Grigoriev I.V."/>
            <person name="Nagy L.G."/>
            <person name="Martin F."/>
            <person name="Kauserud H."/>
        </authorList>
    </citation>
    <scope>NUCLEOTIDE SEQUENCE</scope>
    <source>
        <strain evidence="2">CBHHK067</strain>
    </source>
</reference>
<keyword evidence="3" id="KW-1185">Reference proteome</keyword>
<accession>A0AAD7CRD9</accession>
<dbReference type="AlphaFoldDB" id="A0AAD7CRD9"/>
<gene>
    <name evidence="2" type="ORF">B0H17DRAFT_1096032</name>
</gene>
<proteinExistence type="predicted"/>
<evidence type="ECO:0000313" key="2">
    <source>
        <dbReference type="EMBL" id="KAJ7659518.1"/>
    </source>
</evidence>
<protein>
    <submittedName>
        <fullName evidence="2">Uncharacterized protein</fullName>
    </submittedName>
</protein>
<name>A0AAD7CRD9_MYCRO</name>
<comment type="caution">
    <text evidence="2">The sequence shown here is derived from an EMBL/GenBank/DDBJ whole genome shotgun (WGS) entry which is preliminary data.</text>
</comment>
<dbReference type="Proteomes" id="UP001221757">
    <property type="component" value="Unassembled WGS sequence"/>
</dbReference>
<dbReference type="EMBL" id="JARKIE010000268">
    <property type="protein sequence ID" value="KAJ7659518.1"/>
    <property type="molecule type" value="Genomic_DNA"/>
</dbReference>
<sequence>MCVLLPCLFPFAPSLVLSCLLLVSSDFTVVFSFPCLRLRGTGAFRFSFLCLSGVAIGGRATSAWAGCALGPRHFCRASFYSTCTIVCRRRAALSMRCAGPRTDLCTPRVSLSVVSTRQNPRASTPPQLPAPRRLCAFLPSPLCLLPVPVSRRALAPPLYEGWSPREAGRRGARVRRGGTRCGRGAEDGGRGDVRGERECGREG</sequence>
<evidence type="ECO:0000313" key="3">
    <source>
        <dbReference type="Proteomes" id="UP001221757"/>
    </source>
</evidence>
<organism evidence="2 3">
    <name type="scientific">Mycena rosella</name>
    <name type="common">Pink bonnet</name>
    <name type="synonym">Agaricus rosellus</name>
    <dbReference type="NCBI Taxonomy" id="1033263"/>
    <lineage>
        <taxon>Eukaryota</taxon>
        <taxon>Fungi</taxon>
        <taxon>Dikarya</taxon>
        <taxon>Basidiomycota</taxon>
        <taxon>Agaricomycotina</taxon>
        <taxon>Agaricomycetes</taxon>
        <taxon>Agaricomycetidae</taxon>
        <taxon>Agaricales</taxon>
        <taxon>Marasmiineae</taxon>
        <taxon>Mycenaceae</taxon>
        <taxon>Mycena</taxon>
    </lineage>
</organism>
<feature type="region of interest" description="Disordered" evidence="1">
    <location>
        <begin position="167"/>
        <end position="203"/>
    </location>
</feature>
<feature type="compositionally biased region" description="Basic and acidic residues" evidence="1">
    <location>
        <begin position="183"/>
        <end position="203"/>
    </location>
</feature>